<keyword evidence="4" id="KW-0732">Signal</keyword>
<dbReference type="PANTHER" id="PTHR11586">
    <property type="entry name" value="TRNA-AMINOACYLATION COFACTOR ARC1 FAMILY MEMBER"/>
    <property type="match status" value="1"/>
</dbReference>
<name>A0A7S1UFX4_9STRA</name>
<dbReference type="AlphaFoldDB" id="A0A7S1UFX4"/>
<gene>
    <name evidence="6" type="ORF">PPAR1163_LOCUS24783</name>
</gene>
<dbReference type="GO" id="GO:0000049">
    <property type="term" value="F:tRNA binding"/>
    <property type="evidence" value="ECO:0007669"/>
    <property type="project" value="UniProtKB-UniRule"/>
</dbReference>
<feature type="chain" id="PRO_5031378239" description="tRNA-binding domain-containing protein" evidence="4">
    <location>
        <begin position="22"/>
        <end position="219"/>
    </location>
</feature>
<evidence type="ECO:0000256" key="2">
    <source>
        <dbReference type="ARBA" id="ARBA00022884"/>
    </source>
</evidence>
<dbReference type="Pfam" id="PF01588">
    <property type="entry name" value="tRNA_bind"/>
    <property type="match status" value="1"/>
</dbReference>
<keyword evidence="2 3" id="KW-0694">RNA-binding</keyword>
<protein>
    <recommendedName>
        <fullName evidence="5">tRNA-binding domain-containing protein</fullName>
    </recommendedName>
</protein>
<dbReference type="SUPFAM" id="SSF50249">
    <property type="entry name" value="Nucleic acid-binding proteins"/>
    <property type="match status" value="1"/>
</dbReference>
<evidence type="ECO:0000256" key="3">
    <source>
        <dbReference type="PROSITE-ProRule" id="PRU00209"/>
    </source>
</evidence>
<organism evidence="6">
    <name type="scientific">Phaeomonas parva</name>
    <dbReference type="NCBI Taxonomy" id="124430"/>
    <lineage>
        <taxon>Eukaryota</taxon>
        <taxon>Sar</taxon>
        <taxon>Stramenopiles</taxon>
        <taxon>Ochrophyta</taxon>
        <taxon>Pinguiophyceae</taxon>
        <taxon>Pinguiochrysidales</taxon>
        <taxon>Pinguiochrysidaceae</taxon>
        <taxon>Phaeomonas</taxon>
    </lineage>
</organism>
<dbReference type="InterPro" id="IPR051270">
    <property type="entry name" value="Tyrosine-tRNA_ligase_regulator"/>
</dbReference>
<keyword evidence="1 3" id="KW-0820">tRNA-binding</keyword>
<feature type="domain" description="TRNA-binding" evidence="5">
    <location>
        <begin position="58"/>
        <end position="160"/>
    </location>
</feature>
<dbReference type="CDD" id="cd02799">
    <property type="entry name" value="tRNA_bind_EMAP-II_like"/>
    <property type="match status" value="1"/>
</dbReference>
<proteinExistence type="predicted"/>
<reference evidence="6" key="1">
    <citation type="submission" date="2021-01" db="EMBL/GenBank/DDBJ databases">
        <authorList>
            <person name="Corre E."/>
            <person name="Pelletier E."/>
            <person name="Niang G."/>
            <person name="Scheremetjew M."/>
            <person name="Finn R."/>
            <person name="Kale V."/>
            <person name="Holt S."/>
            <person name="Cochrane G."/>
            <person name="Meng A."/>
            <person name="Brown T."/>
            <person name="Cohen L."/>
        </authorList>
    </citation>
    <scope>NUCLEOTIDE SEQUENCE</scope>
    <source>
        <strain evidence="6">CCMP2877</strain>
    </source>
</reference>
<dbReference type="PROSITE" id="PS50886">
    <property type="entry name" value="TRBD"/>
    <property type="match status" value="1"/>
</dbReference>
<evidence type="ECO:0000259" key="5">
    <source>
        <dbReference type="PROSITE" id="PS50886"/>
    </source>
</evidence>
<dbReference type="InterPro" id="IPR012340">
    <property type="entry name" value="NA-bd_OB-fold"/>
</dbReference>
<evidence type="ECO:0000256" key="1">
    <source>
        <dbReference type="ARBA" id="ARBA00022555"/>
    </source>
</evidence>
<evidence type="ECO:0000313" key="6">
    <source>
        <dbReference type="EMBL" id="CAD9266358.1"/>
    </source>
</evidence>
<dbReference type="EMBL" id="HBGJ01039346">
    <property type="protein sequence ID" value="CAD9266358.1"/>
    <property type="molecule type" value="Transcribed_RNA"/>
</dbReference>
<dbReference type="InterPro" id="IPR002547">
    <property type="entry name" value="tRNA-bd_dom"/>
</dbReference>
<dbReference type="PANTHER" id="PTHR11586:SF33">
    <property type="entry name" value="AMINOACYL TRNA SYNTHASE COMPLEX-INTERACTING MULTIFUNCTIONAL PROTEIN 1"/>
    <property type="match status" value="1"/>
</dbReference>
<dbReference type="Gene3D" id="2.40.50.140">
    <property type="entry name" value="Nucleic acid-binding proteins"/>
    <property type="match status" value="1"/>
</dbReference>
<sequence>MVRGLAMLATLALSARVGVRAFTRPAMRPAATRMFCSAETPAAAPKKEEAPAPRPDFDFSVTDIRVGVFTEAWHHEDSDKLFCEKIDVGEEEPRQIVSGLRAHYELSDLEERRCLVVCNLKKAKLGGVESFGMVLCGSNEDGKVEFVEPPAEAEIGERVFVEGMEGEPFSPNQVKKKKAWENVSPNLKVIDGTATFKGEPIMTTAGACTTPTVTEGRIS</sequence>
<feature type="signal peptide" evidence="4">
    <location>
        <begin position="1"/>
        <end position="21"/>
    </location>
</feature>
<accession>A0A7S1UFX4</accession>
<evidence type="ECO:0000256" key="4">
    <source>
        <dbReference type="SAM" id="SignalP"/>
    </source>
</evidence>